<dbReference type="GO" id="GO:0004356">
    <property type="term" value="F:glutamine synthetase activity"/>
    <property type="evidence" value="ECO:0007669"/>
    <property type="project" value="TreeGrafter"/>
</dbReference>
<dbReference type="EMBL" id="LN868506">
    <property type="protein sequence ID" value="CRX78977.1"/>
    <property type="molecule type" value="Genomic_DNA"/>
</dbReference>
<dbReference type="PANTHER" id="PTHR20852:SF57">
    <property type="entry name" value="GLUTAMINE SYNTHETASE 2 CYTOPLASMIC"/>
    <property type="match status" value="1"/>
</dbReference>
<dbReference type="InterPro" id="IPR050292">
    <property type="entry name" value="Glutamine_Synthetase"/>
</dbReference>
<dbReference type="Gene3D" id="3.30.590.10">
    <property type="entry name" value="Glutamine synthetase/guanido kinase, catalytic domain"/>
    <property type="match status" value="1"/>
</dbReference>
<dbReference type="GO" id="GO:0006542">
    <property type="term" value="P:glutamine biosynthetic process"/>
    <property type="evidence" value="ECO:0007669"/>
    <property type="project" value="TreeGrafter"/>
</dbReference>
<dbReference type="GO" id="GO:0005737">
    <property type="term" value="C:cytoplasm"/>
    <property type="evidence" value="ECO:0007669"/>
    <property type="project" value="TreeGrafter"/>
</dbReference>
<organism evidence="1">
    <name type="scientific">Leucosporidium scottii</name>
    <dbReference type="NCBI Taxonomy" id="5278"/>
    <lineage>
        <taxon>Eukaryota</taxon>
        <taxon>Fungi</taxon>
        <taxon>Dikarya</taxon>
        <taxon>Basidiomycota</taxon>
        <taxon>Pucciniomycotina</taxon>
        <taxon>Microbotryomycetes</taxon>
        <taxon>Leucosporidiales</taxon>
        <taxon>Leucosporidium</taxon>
    </lineage>
</organism>
<protein>
    <submittedName>
        <fullName evidence="1">Uncharacterized protein</fullName>
    </submittedName>
</protein>
<dbReference type="PANTHER" id="PTHR20852">
    <property type="entry name" value="GLUTAMINE SYNTHETASE"/>
    <property type="match status" value="1"/>
</dbReference>
<dbReference type="EMBL" id="LN868512">
    <property type="protein sequence ID" value="CRX79284.1"/>
    <property type="molecule type" value="Genomic_DNA"/>
</dbReference>
<accession>A0A0H5FRQ1</accession>
<dbReference type="InterPro" id="IPR014746">
    <property type="entry name" value="Gln_synth/guanido_kin_cat_dom"/>
</dbReference>
<proteinExistence type="predicted"/>
<reference evidence="1" key="1">
    <citation type="submission" date="2015-06" db="EMBL/GenBank/DDBJ databases">
        <title>Genetic Architecture Underlying Mating-Type Determination in the Yeast Leucosporidium scottii and the Evolution of Mating Systems in Basidiomycetes.</title>
        <authorList>
            <person name="Maia T.M."/>
            <person name="Lopes S."/>
            <person name="Almeida J.M.G.C.F."/>
            <person name="Rosa L.H."/>
            <person name="Sampaio J.P."/>
            <person name="Goncalves P."/>
            <person name="Coelho M.A."/>
        </authorList>
    </citation>
    <scope>NUCLEOTIDE SEQUENCE</scope>
</reference>
<sequence length="118" mass="13201">MGSPRLEFSQNIARAQKLSKRHAEHIEVYGTDNDLRLSGRHETAHIGAFSSGVANRGCSIRIPKSVAAEGKGYFEDRKLAEEQERTLTPFLSPFKRRPVSNIDPYQVCNAMVESTLLI</sequence>
<evidence type="ECO:0000313" key="2">
    <source>
        <dbReference type="EMBL" id="CRX79284.1"/>
    </source>
</evidence>
<gene>
    <name evidence="1" type="ORF">ls5930a1_00057</name>
    <name evidence="2" type="ORF">ls5931a1_00068</name>
</gene>
<name>A0A0H5FRQ1_9BASI</name>
<evidence type="ECO:0000313" key="1">
    <source>
        <dbReference type="EMBL" id="CRX78977.1"/>
    </source>
</evidence>
<dbReference type="SUPFAM" id="SSF55931">
    <property type="entry name" value="Glutamine synthetase/guanido kinase"/>
    <property type="match status" value="1"/>
</dbReference>
<dbReference type="AlphaFoldDB" id="A0A0H5FRQ1"/>